<evidence type="ECO:0000313" key="3">
    <source>
        <dbReference type="Proteomes" id="UP000293823"/>
    </source>
</evidence>
<gene>
    <name evidence="2" type="ORF">AA0113_g11535</name>
</gene>
<accession>A0A4Q4Q8K1</accession>
<evidence type="ECO:0000256" key="1">
    <source>
        <dbReference type="SAM" id="MobiDB-lite"/>
    </source>
</evidence>
<dbReference type="EMBL" id="PEJP01000070">
    <property type="protein sequence ID" value="RYO35996.1"/>
    <property type="molecule type" value="Genomic_DNA"/>
</dbReference>
<feature type="compositionally biased region" description="Polar residues" evidence="1">
    <location>
        <begin position="84"/>
        <end position="103"/>
    </location>
</feature>
<keyword evidence="3" id="KW-1185">Reference proteome</keyword>
<proteinExistence type="predicted"/>
<comment type="caution">
    <text evidence="2">The sequence shown here is derived from an EMBL/GenBank/DDBJ whole genome shotgun (WGS) entry which is preliminary data.</text>
</comment>
<dbReference type="OrthoDB" id="10275161at2759"/>
<evidence type="ECO:0000313" key="2">
    <source>
        <dbReference type="EMBL" id="RYO35996.1"/>
    </source>
</evidence>
<name>A0A4Q4Q8K1_9PLEO</name>
<reference evidence="3" key="1">
    <citation type="journal article" date="2019" name="bioRxiv">
        <title>Genomics, evolutionary history and diagnostics of the Alternaria alternata species group including apple and Asian pear pathotypes.</title>
        <authorList>
            <person name="Armitage A.D."/>
            <person name="Cockerton H.M."/>
            <person name="Sreenivasaprasad S."/>
            <person name="Woodhall J.W."/>
            <person name="Lane C.R."/>
            <person name="Harrison R.J."/>
            <person name="Clarkson J.P."/>
        </authorList>
    </citation>
    <scope>NUCLEOTIDE SEQUENCE [LARGE SCALE GENOMIC DNA]</scope>
    <source>
        <strain evidence="3">RGR 97.0016</strain>
    </source>
</reference>
<protein>
    <submittedName>
        <fullName evidence="2">Uncharacterized protein</fullName>
    </submittedName>
</protein>
<dbReference type="Proteomes" id="UP000293823">
    <property type="component" value="Unassembled WGS sequence"/>
</dbReference>
<sequence length="140" mass="15427">MAAPEHSETYEQSSCASHNGDKGDSPSLRKNDNRHGLNPRASPFTPQALTNSSPAYQSQGNGYQTNQLAIPSAAGDLRPYKNENCASHASVPDNSYLTSSTRNTSRKEYPARQPTIPPTIEDLERDPKINFAWKLQHDKS</sequence>
<feature type="compositionally biased region" description="Basic and acidic residues" evidence="1">
    <location>
        <begin position="19"/>
        <end position="35"/>
    </location>
</feature>
<organism evidence="2 3">
    <name type="scientific">Alternaria arborescens</name>
    <dbReference type="NCBI Taxonomy" id="156630"/>
    <lineage>
        <taxon>Eukaryota</taxon>
        <taxon>Fungi</taxon>
        <taxon>Dikarya</taxon>
        <taxon>Ascomycota</taxon>
        <taxon>Pezizomycotina</taxon>
        <taxon>Dothideomycetes</taxon>
        <taxon>Pleosporomycetidae</taxon>
        <taxon>Pleosporales</taxon>
        <taxon>Pleosporineae</taxon>
        <taxon>Pleosporaceae</taxon>
        <taxon>Alternaria</taxon>
        <taxon>Alternaria sect. Alternaria</taxon>
    </lineage>
</organism>
<feature type="compositionally biased region" description="Polar residues" evidence="1">
    <location>
        <begin position="44"/>
        <end position="69"/>
    </location>
</feature>
<feature type="region of interest" description="Disordered" evidence="1">
    <location>
        <begin position="1"/>
        <end position="121"/>
    </location>
</feature>
<dbReference type="AlphaFoldDB" id="A0A4Q4Q8K1"/>